<protein>
    <submittedName>
        <fullName evidence="1">EcsC family protein</fullName>
    </submittedName>
</protein>
<evidence type="ECO:0000313" key="2">
    <source>
        <dbReference type="Proteomes" id="UP000663637"/>
    </source>
</evidence>
<organism evidence="1 2">
    <name type="scientific">Tsuneonella flava</name>
    <dbReference type="NCBI Taxonomy" id="2055955"/>
    <lineage>
        <taxon>Bacteria</taxon>
        <taxon>Pseudomonadati</taxon>
        <taxon>Pseudomonadota</taxon>
        <taxon>Alphaproteobacteria</taxon>
        <taxon>Sphingomonadales</taxon>
        <taxon>Erythrobacteraceae</taxon>
        <taxon>Tsuneonella</taxon>
    </lineage>
</organism>
<proteinExistence type="predicted"/>
<gene>
    <name evidence="1" type="ORF">IDJ81_05885</name>
</gene>
<dbReference type="PANTHER" id="PTHR41260:SF1">
    <property type="entry name" value="PROTEIN ECSC"/>
    <property type="match status" value="1"/>
</dbReference>
<keyword evidence="2" id="KW-1185">Reference proteome</keyword>
<dbReference type="EMBL" id="CP061510">
    <property type="protein sequence ID" value="QSB45633.1"/>
    <property type="molecule type" value="Genomic_DNA"/>
</dbReference>
<dbReference type="Proteomes" id="UP000663637">
    <property type="component" value="Chromosome"/>
</dbReference>
<accession>A0ABX7KCU4</accession>
<dbReference type="Pfam" id="PF12787">
    <property type="entry name" value="EcsC"/>
    <property type="match status" value="1"/>
</dbReference>
<evidence type="ECO:0000313" key="1">
    <source>
        <dbReference type="EMBL" id="QSB45633.1"/>
    </source>
</evidence>
<name>A0ABX7KCU4_9SPHN</name>
<reference evidence="1 2" key="1">
    <citation type="submission" date="2020-09" db="EMBL/GenBank/DDBJ databases">
        <title>Complete genome sequence of altererythrobacter flavus SS-21NJ, isolated from Dongying oil sludge in Shandong province.</title>
        <authorList>
            <person name="Sun S."/>
            <person name="Zhang Z."/>
        </authorList>
    </citation>
    <scope>NUCLEOTIDE SEQUENCE [LARGE SCALE GENOMIC DNA]</scope>
    <source>
        <strain evidence="1 2">SS-21NJ</strain>
    </source>
</reference>
<dbReference type="RefSeq" id="WP_205444763.1">
    <property type="nucleotide sequence ID" value="NZ_CP061510.1"/>
</dbReference>
<dbReference type="PANTHER" id="PTHR41260">
    <property type="entry name" value="PROTEIN ECSC"/>
    <property type="match status" value="1"/>
</dbReference>
<sequence>MDIAKEQQAFRKARPSFLGRGIERLTNPFGKALSAMVPDALVDGVIKGIDAATTAPALTRFRHDPADLEASREAARRVERLAKNVNGATGAAAGFGGAISAGIDVPTSIAIALRNIRDTGRAYGYDGKGPEEKLFRLRILELAAIDDPKLRAERIAALEAAIAPDGSLLPVSADASSAMVDATVERLSRAIAFASFRKRMGMLVPVAGSAVGLMVNRSFQADVAKTARFAFQERRLRGAAV</sequence>
<dbReference type="InterPro" id="IPR024787">
    <property type="entry name" value="EcsC"/>
</dbReference>